<reference evidence="1 2" key="1">
    <citation type="submission" date="2018-11" db="EMBL/GenBank/DDBJ databases">
        <title>Gemmobacter sp. nov., YIM 102744-1 draft genome.</title>
        <authorList>
            <person name="Li G."/>
            <person name="Jiang Y."/>
        </authorList>
    </citation>
    <scope>NUCLEOTIDE SEQUENCE [LARGE SCALE GENOMIC DNA]</scope>
    <source>
        <strain evidence="1 2">YIM 102744-1</strain>
    </source>
</reference>
<accession>A0A3P3D1M8</accession>
<proteinExistence type="predicted"/>
<evidence type="ECO:0000313" key="2">
    <source>
        <dbReference type="Proteomes" id="UP000282125"/>
    </source>
</evidence>
<dbReference type="Pfam" id="PF25209">
    <property type="entry name" value="Phage_capsid_4"/>
    <property type="match status" value="1"/>
</dbReference>
<gene>
    <name evidence="1" type="ORF">EG244_19590</name>
</gene>
<sequence>MPLDFRMKHVGEPPARLIAQLRLRLRENGHPPMFAEVLAPVMETEDDLDTDVLNQITALVQMLQREGVSGEEAMDAIREAVADLMKSDGSEEDADESLNAWFQAARGPDPRKGLLRMVQDKIRASRPKIHINGKAPMGRDLPLLSAGHNAHNIRAALTDALLGRIDRRHKPTVGERYASMTLGEMAAVSAKAAGHRIGGTMDAIRMASHTTSDFPQVLGGALEASIARHMEQITPALQRAAHEISAENYRPGNLLSLSSSGVPQEIPESGEIKHVTIDERGERKPAPRDYGAMFRLSNHAMVNDNLDMFSQISQQMVAGAMERYRRVLLSPLLENNGLGHLMADHKPVFHADHNNIAAAGSELTVTSLSAARLALRTQKGSQGEFYGVEPWALVVPPQLETTAQQLLAQINATKTADVNPFSGALELIVEAGLTDPKAWYLIGDPAKTDGLAYSFLEGQQGPQVETKPGWDTLGMEFRLVWALDARFVSYASWYKNPGVAP</sequence>
<organism evidence="1 2">
    <name type="scientific">Falsigemmobacter faecalis</name>
    <dbReference type="NCBI Taxonomy" id="2488730"/>
    <lineage>
        <taxon>Bacteria</taxon>
        <taxon>Pseudomonadati</taxon>
        <taxon>Pseudomonadota</taxon>
        <taxon>Alphaproteobacteria</taxon>
        <taxon>Rhodobacterales</taxon>
        <taxon>Paracoccaceae</taxon>
        <taxon>Falsigemmobacter</taxon>
    </lineage>
</organism>
<protein>
    <submittedName>
        <fullName evidence="1">Uncharacterized protein</fullName>
    </submittedName>
</protein>
<name>A0A3P3D1M8_9RHOB</name>
<keyword evidence="2" id="KW-1185">Reference proteome</keyword>
<dbReference type="OrthoDB" id="9806592at2"/>
<dbReference type="Proteomes" id="UP000282125">
    <property type="component" value="Unassembled WGS sequence"/>
</dbReference>
<evidence type="ECO:0000313" key="1">
    <source>
        <dbReference type="EMBL" id="RRH68329.1"/>
    </source>
</evidence>
<dbReference type="AlphaFoldDB" id="A0A3P3D1M8"/>
<comment type="caution">
    <text evidence="1">The sequence shown here is derived from an EMBL/GenBank/DDBJ whole genome shotgun (WGS) entry which is preliminary data.</text>
</comment>
<dbReference type="RefSeq" id="WP_124966843.1">
    <property type="nucleotide sequence ID" value="NZ_RRAZ01000061.1"/>
</dbReference>
<dbReference type="EMBL" id="RRAZ01000061">
    <property type="protein sequence ID" value="RRH68329.1"/>
    <property type="molecule type" value="Genomic_DNA"/>
</dbReference>